<dbReference type="GO" id="GO:0042254">
    <property type="term" value="P:ribosome biogenesis"/>
    <property type="evidence" value="ECO:0007669"/>
    <property type="project" value="InterPro"/>
</dbReference>
<dbReference type="Gene3D" id="2.40.10.230">
    <property type="entry name" value="Probable tRNA pseudouridine synthase domain"/>
    <property type="match status" value="1"/>
</dbReference>
<dbReference type="InterPro" id="IPR009000">
    <property type="entry name" value="Transl_B-barrel_sf"/>
</dbReference>
<dbReference type="Pfam" id="PF04410">
    <property type="entry name" value="Gar1"/>
    <property type="match status" value="1"/>
</dbReference>
<dbReference type="eggNOG" id="arCOG02466">
    <property type="taxonomic scope" value="Archaea"/>
</dbReference>
<organism evidence="1 2">
    <name type="scientific">Desulfurococcus amylolyticus DSM 16532</name>
    <dbReference type="NCBI Taxonomy" id="768672"/>
    <lineage>
        <taxon>Archaea</taxon>
        <taxon>Thermoproteota</taxon>
        <taxon>Thermoprotei</taxon>
        <taxon>Desulfurococcales</taxon>
        <taxon>Desulfurococcaceae</taxon>
        <taxon>Desulfurococcus</taxon>
    </lineage>
</organism>
<protein>
    <submittedName>
        <fullName evidence="1">RNA-binding protein involved in rRNA processing</fullName>
    </submittedName>
</protein>
<dbReference type="InterPro" id="IPR007504">
    <property type="entry name" value="H/ACA_rnp_Gar1/Naf1"/>
</dbReference>
<dbReference type="AlphaFoldDB" id="I3XSJ3"/>
<dbReference type="GO" id="GO:0001522">
    <property type="term" value="P:pseudouridine synthesis"/>
    <property type="evidence" value="ECO:0007669"/>
    <property type="project" value="InterPro"/>
</dbReference>
<evidence type="ECO:0000313" key="1">
    <source>
        <dbReference type="EMBL" id="AFL66917.1"/>
    </source>
</evidence>
<gene>
    <name evidence="1" type="ORF">Desfe_1044</name>
</gene>
<keyword evidence="2" id="KW-1185">Reference proteome</keyword>
<accession>I3XSJ3</accession>
<proteinExistence type="predicted"/>
<evidence type="ECO:0000313" key="2">
    <source>
        <dbReference type="Proteomes" id="UP000006175"/>
    </source>
</evidence>
<sequence>MVYALYMNYEFKVDSDGNTRVILMNKLGMVETSTRDGFLIVKPSTRDVLKLVNSSVYDENNRRIGRIVDVIGRVDDPRVVVKLESKGLAPSSTVLYYYLASQRKHKRGGRR</sequence>
<dbReference type="InterPro" id="IPR038664">
    <property type="entry name" value="Gar1/Naf1_Cbf5-bd_sf"/>
</dbReference>
<dbReference type="KEGG" id="dfd:Desfe_1044"/>
<dbReference type="EMBL" id="CP003321">
    <property type="protein sequence ID" value="AFL66917.1"/>
    <property type="molecule type" value="Genomic_DNA"/>
</dbReference>
<dbReference type="SUPFAM" id="SSF50447">
    <property type="entry name" value="Translation proteins"/>
    <property type="match status" value="1"/>
</dbReference>
<dbReference type="Proteomes" id="UP000006175">
    <property type="component" value="Chromosome"/>
</dbReference>
<reference evidence="1 2" key="1">
    <citation type="journal article" date="2012" name="J. Bacteriol.">
        <title>Complete Genome Sequence of Desulfurococcus fermentans, a Hyperthermophilic Cellulolytic Crenarchaeon Isolated from a Freshwater Hot Spring in Kamchatka, Russia.</title>
        <authorList>
            <person name="Susanti D."/>
            <person name="Johnson E.F."/>
            <person name="Rodriguez J.R."/>
            <person name="Anderson I."/>
            <person name="Perevalova A.A."/>
            <person name="Kyrpides N."/>
            <person name="Lucas S."/>
            <person name="Han J."/>
            <person name="Lapidus A."/>
            <person name="Cheng J.F."/>
            <person name="Goodwin L."/>
            <person name="Pitluck S."/>
            <person name="Mavrommatis K."/>
            <person name="Peters L."/>
            <person name="Land M.L."/>
            <person name="Hauser L."/>
            <person name="Gopalan V."/>
            <person name="Chan P.P."/>
            <person name="Lowe T.M."/>
            <person name="Atomi H."/>
            <person name="Bonch-Osmolovskaya E.A."/>
            <person name="Woyke T."/>
            <person name="Mukhopadhyay B."/>
        </authorList>
    </citation>
    <scope>NUCLEOTIDE SEQUENCE [LARGE SCALE GENOMIC DNA]</scope>
    <source>
        <strain evidence="1 2">DSM 16532</strain>
    </source>
</reference>
<name>I3XSJ3_DESAM</name>
<dbReference type="HOGENOM" id="CLU_165884_0_0_2"/>